<sequence length="197" mass="20399">MSRPLRLAAGLVLLTGLALGAGFAWFAHDALQPSGLPGQADGIVALTGGSGRIELALSLLEGGHAHRLLISGVRPSLDLNRLARASRLHIPEGTAPAAIAIGHDATTTSGNAAETASWARANDLHSLIVVTAGYHMRRALAEIGAALPGVRLMPCSVQPPALLRPFSPGTLRLLLVEYLKWLAVEIGQAVGALRTLA</sequence>
<dbReference type="EMBL" id="VCDI01000002">
    <property type="protein sequence ID" value="TLU73459.1"/>
    <property type="molecule type" value="Genomic_DNA"/>
</dbReference>
<dbReference type="CDD" id="cd06259">
    <property type="entry name" value="YdcF-like"/>
    <property type="match status" value="1"/>
</dbReference>
<dbReference type="Pfam" id="PF02698">
    <property type="entry name" value="DUF218"/>
    <property type="match status" value="1"/>
</dbReference>
<dbReference type="InterPro" id="IPR003848">
    <property type="entry name" value="DUF218"/>
</dbReference>
<protein>
    <submittedName>
        <fullName evidence="2">YdcF family protein</fullName>
    </submittedName>
</protein>
<dbReference type="OrthoDB" id="9812311at2"/>
<evidence type="ECO:0000313" key="3">
    <source>
        <dbReference type="Proteomes" id="UP000305654"/>
    </source>
</evidence>
<evidence type="ECO:0000313" key="2">
    <source>
        <dbReference type="EMBL" id="TLU73459.1"/>
    </source>
</evidence>
<feature type="domain" description="DUF218" evidence="1">
    <location>
        <begin position="41"/>
        <end position="158"/>
    </location>
</feature>
<dbReference type="RefSeq" id="WP_138325539.1">
    <property type="nucleotide sequence ID" value="NZ_VCDI01000002.1"/>
</dbReference>
<gene>
    <name evidence="2" type="ORF">FE263_08715</name>
</gene>
<reference evidence="2 3" key="1">
    <citation type="submission" date="2019-05" db="EMBL/GenBank/DDBJ databases">
        <authorList>
            <person name="Pankratov T."/>
            <person name="Grouzdev D."/>
        </authorList>
    </citation>
    <scope>NUCLEOTIDE SEQUENCE [LARGE SCALE GENOMIC DNA]</scope>
    <source>
        <strain evidence="2 3">KEBCLARHB70R</strain>
    </source>
</reference>
<accession>A0A5R9J8Z6</accession>
<keyword evidence="3" id="KW-1185">Reference proteome</keyword>
<dbReference type="AlphaFoldDB" id="A0A5R9J8Z6"/>
<organism evidence="2 3">
    <name type="scientific">Lichenicoccus roseus</name>
    <dbReference type="NCBI Taxonomy" id="2683649"/>
    <lineage>
        <taxon>Bacteria</taxon>
        <taxon>Pseudomonadati</taxon>
        <taxon>Pseudomonadota</taxon>
        <taxon>Alphaproteobacteria</taxon>
        <taxon>Acetobacterales</taxon>
        <taxon>Acetobacteraceae</taxon>
        <taxon>Lichenicoccus</taxon>
    </lineage>
</organism>
<proteinExistence type="predicted"/>
<evidence type="ECO:0000259" key="1">
    <source>
        <dbReference type="Pfam" id="PF02698"/>
    </source>
</evidence>
<name>A0A5R9J8Z6_9PROT</name>
<dbReference type="Proteomes" id="UP000305654">
    <property type="component" value="Unassembled WGS sequence"/>
</dbReference>
<comment type="caution">
    <text evidence="2">The sequence shown here is derived from an EMBL/GenBank/DDBJ whole genome shotgun (WGS) entry which is preliminary data.</text>
</comment>